<evidence type="ECO:0000313" key="2">
    <source>
        <dbReference type="Proteomes" id="UP000077275"/>
    </source>
</evidence>
<accession>A0A166EKY7</accession>
<dbReference type="AlphaFoldDB" id="A0A166EKY7"/>
<evidence type="ECO:0000313" key="1">
    <source>
        <dbReference type="EMBL" id="KZX16771.1"/>
    </source>
</evidence>
<dbReference type="EMBL" id="LWMW01000087">
    <property type="protein sequence ID" value="KZX16771.1"/>
    <property type="molecule type" value="Genomic_DNA"/>
</dbReference>
<reference evidence="1 2" key="1">
    <citation type="submission" date="2016-04" db="EMBL/GenBank/DDBJ databases">
        <title>Genome sequence of Methanobrevibacter cuticularis DSM 11139.</title>
        <authorList>
            <person name="Poehlein A."/>
            <person name="Seedorf H."/>
            <person name="Daniel R."/>
        </authorList>
    </citation>
    <scope>NUCLEOTIDE SEQUENCE [LARGE SCALE GENOMIC DNA]</scope>
    <source>
        <strain evidence="1 2">DSM 11139</strain>
    </source>
</reference>
<name>A0A166EKY7_9EURY</name>
<organism evidence="1 2">
    <name type="scientific">Methanobrevibacter cuticularis</name>
    <dbReference type="NCBI Taxonomy" id="47311"/>
    <lineage>
        <taxon>Archaea</taxon>
        <taxon>Methanobacteriati</taxon>
        <taxon>Methanobacteriota</taxon>
        <taxon>Methanomada group</taxon>
        <taxon>Methanobacteria</taxon>
        <taxon>Methanobacteriales</taxon>
        <taxon>Methanobacteriaceae</taxon>
        <taxon>Methanobrevibacter</taxon>
    </lineage>
</organism>
<proteinExistence type="predicted"/>
<dbReference type="Proteomes" id="UP000077275">
    <property type="component" value="Unassembled WGS sequence"/>
</dbReference>
<sequence length="657" mass="78653">MIYKSQADVKIINIFISTLPNTKNELLEFIKAIIELNSRIKPEKLVLFKIIGNSYAKDFISQLILKEEKSEKKIKELENLSPISISDVLFDKYEACDYQFKEGCFKIKGIEYSLIENYSNIYILIARKSLQDDEYDLIREFKSFDKEKEKSFFYFSNRENSLFENYNQNPLKTVHGFKKSLKSEGYKYTSYYDSEEFYKLIKKQLTDIIYQEKRTAKRTRLFDHYTPLINENLSSIFVLLTSIGKYLYNFKPKKIEQDAISELFEENEYPLKEYVEGFGKNSLEDTAIYLIEEGFIHLTNKECKSAVHDLTELYLRKKEAEKIINEIEEYLSNNAFLDNNELKNEMNQNNYLDIIKNANEKSEDDKLEDKQSNDEKVIYEELKDKKLEYGQSDDEKLGYKELDDFKLFEEFDYKNSLRRFSFILYMKDNENSEIHKIIEKMKKELKMPSINSYFLYLTSFFFDLNEKLELFTAYYSELINKKIVDDFYNSEWEEKEEDIDNPDELSEELKEDIDNPDELSGELKEDVVKNINKEESEYDEFIISTSDFLDDWTQYYSMFRKEILKPFEVNIKLAILLNSLIEEENDKKLLFRFRQLTKYLTYEINISLDNLNSLKGMNDTLQDLKNKKIEDQYNIIRKFINKWRKNILIIRNGLDSL</sequence>
<dbReference type="OrthoDB" id="78470at2157"/>
<gene>
    <name evidence="1" type="ORF">MBCUT_06350</name>
</gene>
<dbReference type="PATRIC" id="fig|47311.3.peg.713"/>
<keyword evidence="2" id="KW-1185">Reference proteome</keyword>
<comment type="caution">
    <text evidence="1">The sequence shown here is derived from an EMBL/GenBank/DDBJ whole genome shotgun (WGS) entry which is preliminary data.</text>
</comment>
<protein>
    <submittedName>
        <fullName evidence="1">Uncharacterized protein</fullName>
    </submittedName>
</protein>
<dbReference type="RefSeq" id="WP_067258843.1">
    <property type="nucleotide sequence ID" value="NZ_LWMW01000087.1"/>
</dbReference>